<organism evidence="1 2">
    <name type="scientific">Salix udensis</name>
    <dbReference type="NCBI Taxonomy" id="889485"/>
    <lineage>
        <taxon>Eukaryota</taxon>
        <taxon>Viridiplantae</taxon>
        <taxon>Streptophyta</taxon>
        <taxon>Embryophyta</taxon>
        <taxon>Tracheophyta</taxon>
        <taxon>Spermatophyta</taxon>
        <taxon>Magnoliopsida</taxon>
        <taxon>eudicotyledons</taxon>
        <taxon>Gunneridae</taxon>
        <taxon>Pentapetalae</taxon>
        <taxon>rosids</taxon>
        <taxon>fabids</taxon>
        <taxon>Malpighiales</taxon>
        <taxon>Salicaceae</taxon>
        <taxon>Saliceae</taxon>
        <taxon>Salix</taxon>
    </lineage>
</organism>
<name>A0AAD6P2E3_9ROSI</name>
<gene>
    <name evidence="1" type="ORF">OIU84_006938</name>
</gene>
<dbReference type="Proteomes" id="UP001162972">
    <property type="component" value="Chromosome 5"/>
</dbReference>
<comment type="caution">
    <text evidence="1">The sequence shown here is derived from an EMBL/GenBank/DDBJ whole genome shotgun (WGS) entry which is preliminary data.</text>
</comment>
<dbReference type="AlphaFoldDB" id="A0AAD6P2E3"/>
<dbReference type="EMBL" id="JAPFFJ010000013">
    <property type="protein sequence ID" value="KAJ6414207.1"/>
    <property type="molecule type" value="Genomic_DNA"/>
</dbReference>
<protein>
    <submittedName>
        <fullName evidence="1">Uncharacterized protein</fullName>
    </submittedName>
</protein>
<evidence type="ECO:0000313" key="2">
    <source>
        <dbReference type="Proteomes" id="UP001162972"/>
    </source>
</evidence>
<sequence>MTSDWSSNFTSISVITNSGLSSSLNTGSGSSASFTANASDLIGRTSIGSSGFSITSTVFGFSTCLPASDCSCSFTSSSGITNSGLSTSFNTPESSVSFATIWFRFFNNKNFWWLTWLLNGFF</sequence>
<keyword evidence="2" id="KW-1185">Reference proteome</keyword>
<evidence type="ECO:0000313" key="1">
    <source>
        <dbReference type="EMBL" id="KAJ6414207.1"/>
    </source>
</evidence>
<accession>A0AAD6P2E3</accession>
<proteinExistence type="predicted"/>
<reference evidence="1 2" key="1">
    <citation type="journal article" date="2023" name="Int. J. Mol. Sci.">
        <title>De Novo Assembly and Annotation of 11 Diverse Shrub Willow (Salix) Genomes Reveals Novel Gene Organization in Sex-Linked Regions.</title>
        <authorList>
            <person name="Hyden B."/>
            <person name="Feng K."/>
            <person name="Yates T.B."/>
            <person name="Jawdy S."/>
            <person name="Cereghino C."/>
            <person name="Smart L.B."/>
            <person name="Muchero W."/>
        </authorList>
    </citation>
    <scope>NUCLEOTIDE SEQUENCE [LARGE SCALE GENOMIC DNA]</scope>
    <source>
        <tissue evidence="1">Shoot tip</tissue>
    </source>
</reference>